<dbReference type="Proteomes" id="UP000324800">
    <property type="component" value="Unassembled WGS sequence"/>
</dbReference>
<proteinExistence type="predicted"/>
<name>A0A5J4WZQ4_9EUKA</name>
<comment type="caution">
    <text evidence="1">The sequence shown here is derived from an EMBL/GenBank/DDBJ whole genome shotgun (WGS) entry which is preliminary data.</text>
</comment>
<accession>A0A5J4WZQ4</accession>
<dbReference type="AlphaFoldDB" id="A0A5J4WZQ4"/>
<sequence length="248" mass="26984">MGSPEYIGPLLQKPPSVPRLFAPHKIGLPAEQLTDPCVEQLFAPVHAITLLLKVNVHQLSIFPEFEFGSLPNYTLLHQLVECLLIGIPSLNVPLADGITYTNLWNVFIPANDQFVVKLANQLPLNVNVFPSADIYKPLILSPAQDVTATIKPQGLISAVFGGVNIVHYPSISPVLYVLQHPNQIDEFLEFSPDLAIFKPSSQLVAMGFIYILPYVFGNNQYMSLYPVGNADSVAVPSNIGVASLAGVT</sequence>
<evidence type="ECO:0000313" key="2">
    <source>
        <dbReference type="Proteomes" id="UP000324800"/>
    </source>
</evidence>
<reference evidence="1 2" key="1">
    <citation type="submission" date="2019-03" db="EMBL/GenBank/DDBJ databases">
        <title>Single cell metagenomics reveals metabolic interactions within the superorganism composed of flagellate Streblomastix strix and complex community of Bacteroidetes bacteria on its surface.</title>
        <authorList>
            <person name="Treitli S.C."/>
            <person name="Kolisko M."/>
            <person name="Husnik F."/>
            <person name="Keeling P."/>
            <person name="Hampl V."/>
        </authorList>
    </citation>
    <scope>NUCLEOTIDE SEQUENCE [LARGE SCALE GENOMIC DNA]</scope>
    <source>
        <strain evidence="1">ST1C</strain>
    </source>
</reference>
<organism evidence="1 2">
    <name type="scientific">Streblomastix strix</name>
    <dbReference type="NCBI Taxonomy" id="222440"/>
    <lineage>
        <taxon>Eukaryota</taxon>
        <taxon>Metamonada</taxon>
        <taxon>Preaxostyla</taxon>
        <taxon>Oxymonadida</taxon>
        <taxon>Streblomastigidae</taxon>
        <taxon>Streblomastix</taxon>
    </lineage>
</organism>
<gene>
    <name evidence="1" type="ORF">EZS28_003874</name>
</gene>
<protein>
    <submittedName>
        <fullName evidence="1">Uncharacterized protein</fullName>
    </submittedName>
</protein>
<evidence type="ECO:0000313" key="1">
    <source>
        <dbReference type="EMBL" id="KAA6400598.1"/>
    </source>
</evidence>
<dbReference type="EMBL" id="SNRW01000536">
    <property type="protein sequence ID" value="KAA6400598.1"/>
    <property type="molecule type" value="Genomic_DNA"/>
</dbReference>